<accession>A0ABQ2DZJ3</accession>
<name>A0ABQ2DZJ3_9ACTN</name>
<evidence type="ECO:0000313" key="2">
    <source>
        <dbReference type="Proteomes" id="UP000660265"/>
    </source>
</evidence>
<gene>
    <name evidence="1" type="ORF">GCM10011583_12090</name>
</gene>
<dbReference type="Proteomes" id="UP000660265">
    <property type="component" value="Unassembled WGS sequence"/>
</dbReference>
<organism evidence="1 2">
    <name type="scientific">Streptomyces camponoticapitis</name>
    <dbReference type="NCBI Taxonomy" id="1616125"/>
    <lineage>
        <taxon>Bacteria</taxon>
        <taxon>Bacillati</taxon>
        <taxon>Actinomycetota</taxon>
        <taxon>Actinomycetes</taxon>
        <taxon>Kitasatosporales</taxon>
        <taxon>Streptomycetaceae</taxon>
        <taxon>Streptomyces</taxon>
    </lineage>
</organism>
<dbReference type="RefSeq" id="WP_229700681.1">
    <property type="nucleotide sequence ID" value="NZ_BMMV01000003.1"/>
</dbReference>
<evidence type="ECO:0000313" key="1">
    <source>
        <dbReference type="EMBL" id="GGJ82111.1"/>
    </source>
</evidence>
<keyword evidence="2" id="KW-1185">Reference proteome</keyword>
<reference evidence="2" key="1">
    <citation type="journal article" date="2019" name="Int. J. Syst. Evol. Microbiol.">
        <title>The Global Catalogue of Microorganisms (GCM) 10K type strain sequencing project: providing services to taxonomists for standard genome sequencing and annotation.</title>
        <authorList>
            <consortium name="The Broad Institute Genomics Platform"/>
            <consortium name="The Broad Institute Genome Sequencing Center for Infectious Disease"/>
            <person name="Wu L."/>
            <person name="Ma J."/>
        </authorList>
    </citation>
    <scope>NUCLEOTIDE SEQUENCE [LARGE SCALE GENOMIC DNA]</scope>
    <source>
        <strain evidence="2">CGMCC 4.7275</strain>
    </source>
</reference>
<sequence length="87" mass="9320">MPEQQPSVGGIVHYVRYGTPGGEYGKECRAAVVTETHGPDSLGEVVSLAVLNPGGLFFAQRCQQGDELTGEHPPGAYGGTWHWPERV</sequence>
<comment type="caution">
    <text evidence="1">The sequence shown here is derived from an EMBL/GenBank/DDBJ whole genome shotgun (WGS) entry which is preliminary data.</text>
</comment>
<protein>
    <submittedName>
        <fullName evidence="1">Uncharacterized protein</fullName>
    </submittedName>
</protein>
<proteinExistence type="predicted"/>
<dbReference type="EMBL" id="BMMV01000003">
    <property type="protein sequence ID" value="GGJ82111.1"/>
    <property type="molecule type" value="Genomic_DNA"/>
</dbReference>